<dbReference type="EMBL" id="CAADFA010000546">
    <property type="protein sequence ID" value="VFJ70188.1"/>
    <property type="molecule type" value="Genomic_DNA"/>
</dbReference>
<protein>
    <submittedName>
        <fullName evidence="3">RND family efflux transporter, MFP subunit</fullName>
    </submittedName>
</protein>
<dbReference type="SUPFAM" id="SSF111369">
    <property type="entry name" value="HlyD-like secretion proteins"/>
    <property type="match status" value="1"/>
</dbReference>
<accession>A0A450TQ67</accession>
<dbReference type="EMBL" id="CAADEZ010000568">
    <property type="protein sequence ID" value="VFJ70959.1"/>
    <property type="molecule type" value="Genomic_DNA"/>
</dbReference>
<evidence type="ECO:0000256" key="1">
    <source>
        <dbReference type="SAM" id="Coils"/>
    </source>
</evidence>
<keyword evidence="1" id="KW-0175">Coiled coil</keyword>
<reference evidence="3" key="1">
    <citation type="submission" date="2019-02" db="EMBL/GenBank/DDBJ databases">
        <authorList>
            <person name="Gruber-Vodicka R. H."/>
            <person name="Seah K. B. B."/>
        </authorList>
    </citation>
    <scope>NUCLEOTIDE SEQUENCE</scope>
    <source>
        <strain evidence="4">BECK_BZ163</strain>
        <strain evidence="5">BECK_BZ164</strain>
        <strain evidence="3">BECK_BZ165</strain>
    </source>
</reference>
<feature type="coiled-coil region" evidence="1">
    <location>
        <begin position="108"/>
        <end position="139"/>
    </location>
</feature>
<evidence type="ECO:0000313" key="4">
    <source>
        <dbReference type="EMBL" id="VFJ70959.1"/>
    </source>
</evidence>
<dbReference type="Gene3D" id="1.10.287.470">
    <property type="entry name" value="Helix hairpin bin"/>
    <property type="match status" value="1"/>
</dbReference>
<dbReference type="PANTHER" id="PTHR30469:SF15">
    <property type="entry name" value="HLYD FAMILY OF SECRETION PROTEINS"/>
    <property type="match status" value="1"/>
</dbReference>
<dbReference type="GO" id="GO:1990281">
    <property type="term" value="C:efflux pump complex"/>
    <property type="evidence" value="ECO:0007669"/>
    <property type="project" value="TreeGrafter"/>
</dbReference>
<dbReference type="EMBL" id="CAADFL010000557">
    <property type="protein sequence ID" value="VFK18576.1"/>
    <property type="molecule type" value="Genomic_DNA"/>
</dbReference>
<keyword evidence="2" id="KW-0812">Transmembrane</keyword>
<dbReference type="Gene3D" id="2.40.30.170">
    <property type="match status" value="1"/>
</dbReference>
<keyword evidence="2" id="KW-0472">Membrane</keyword>
<dbReference type="Gene3D" id="2.40.420.20">
    <property type="match status" value="1"/>
</dbReference>
<evidence type="ECO:0000256" key="2">
    <source>
        <dbReference type="SAM" id="Phobius"/>
    </source>
</evidence>
<sequence>MSIRHFFSKPLVVLGIAVLIFIAFHIFRPQTETIQLREKVWRVEVREVHHRTLSPAVLLYARVESSRTARMHSALNADVTEIAVREGDRITSNQTLVRLDDRDSRLELRLQEAMLREIKAEIQTENQRYKKDKLNLQHEKNRRHLSRQALDRLKRLSKKNFASQVRLDEARDTLEANTLAVHDRQFSLDNYEHRTAKLDARLAQSESERDIAALNLERCHITAPFDGRVTEVFVAPGMRMQPGEPLLEIYDTEGLELRARIPHSYLPSVRAALREAYAMQATATVDDVAIRATLVRLSAEIPENYGSIDGFFQVSRGAEVLEPGRRLNLNLSLRSQEQVISVPFDAIHGTDRLYKLEEGRMRQVTVSRVGELNGEVLIRSTDLMEGDFIILTPLPNAMDGLKVTAMY</sequence>
<dbReference type="GO" id="GO:0015562">
    <property type="term" value="F:efflux transmembrane transporter activity"/>
    <property type="evidence" value="ECO:0007669"/>
    <property type="project" value="TreeGrafter"/>
</dbReference>
<dbReference type="PANTHER" id="PTHR30469">
    <property type="entry name" value="MULTIDRUG RESISTANCE PROTEIN MDTA"/>
    <property type="match status" value="1"/>
</dbReference>
<proteinExistence type="predicted"/>
<evidence type="ECO:0000313" key="5">
    <source>
        <dbReference type="EMBL" id="VFK18576.1"/>
    </source>
</evidence>
<keyword evidence="2" id="KW-1133">Transmembrane helix</keyword>
<gene>
    <name evidence="4" type="ORF">BECKFM1743A_GA0114220_105682</name>
    <name evidence="5" type="ORF">BECKFM1743B_GA0114221_105572</name>
    <name evidence="3" type="ORF">BECKFM1743C_GA0114222_105462</name>
</gene>
<dbReference type="Gene3D" id="2.40.50.100">
    <property type="match status" value="1"/>
</dbReference>
<dbReference type="AlphaFoldDB" id="A0A450TQ67"/>
<evidence type="ECO:0000313" key="3">
    <source>
        <dbReference type="EMBL" id="VFJ70188.1"/>
    </source>
</evidence>
<feature type="transmembrane region" description="Helical" evidence="2">
    <location>
        <begin position="7"/>
        <end position="27"/>
    </location>
</feature>
<organism evidence="3">
    <name type="scientific">Candidatus Kentrum sp. FM</name>
    <dbReference type="NCBI Taxonomy" id="2126340"/>
    <lineage>
        <taxon>Bacteria</taxon>
        <taxon>Pseudomonadati</taxon>
        <taxon>Pseudomonadota</taxon>
        <taxon>Gammaproteobacteria</taxon>
        <taxon>Candidatus Kentrum</taxon>
    </lineage>
</organism>
<name>A0A450TQ67_9GAMM</name>